<dbReference type="Pfam" id="PF00586">
    <property type="entry name" value="AIRS"/>
    <property type="match status" value="1"/>
</dbReference>
<dbReference type="Gene3D" id="3.30.1330.10">
    <property type="entry name" value="PurM-like, N-terminal domain"/>
    <property type="match status" value="1"/>
</dbReference>
<dbReference type="InterPro" id="IPR024030">
    <property type="entry name" value="AIR_synthase-rel_sll0787"/>
</dbReference>
<feature type="domain" description="PurM-like N-terminal" evidence="2">
    <location>
        <begin position="37"/>
        <end position="142"/>
    </location>
</feature>
<organism evidence="4 5">
    <name type="scientific">Humisphaera borealis</name>
    <dbReference type="NCBI Taxonomy" id="2807512"/>
    <lineage>
        <taxon>Bacteria</taxon>
        <taxon>Pseudomonadati</taxon>
        <taxon>Planctomycetota</taxon>
        <taxon>Phycisphaerae</taxon>
        <taxon>Tepidisphaerales</taxon>
        <taxon>Tepidisphaeraceae</taxon>
        <taxon>Humisphaera</taxon>
    </lineage>
</organism>
<dbReference type="PANTHER" id="PTHR30270:SF0">
    <property type="entry name" value="THIAMINE-MONOPHOSPHATE KINASE"/>
    <property type="match status" value="1"/>
</dbReference>
<dbReference type="SUPFAM" id="SSF55326">
    <property type="entry name" value="PurM N-terminal domain-like"/>
    <property type="match status" value="1"/>
</dbReference>
<accession>A0A7M2WVU8</accession>
<dbReference type="InterPro" id="IPR036921">
    <property type="entry name" value="PurM-like_N_sf"/>
</dbReference>
<dbReference type="SUPFAM" id="SSF56042">
    <property type="entry name" value="PurM C-terminal domain-like"/>
    <property type="match status" value="1"/>
</dbReference>
<dbReference type="GO" id="GO:0009030">
    <property type="term" value="F:thiamine-phosphate kinase activity"/>
    <property type="evidence" value="ECO:0007669"/>
    <property type="project" value="InterPro"/>
</dbReference>
<name>A0A7M2WVU8_9BACT</name>
<gene>
    <name evidence="4" type="ORF">IPV69_26400</name>
</gene>
<evidence type="ECO:0000313" key="4">
    <source>
        <dbReference type="EMBL" id="QOV89677.1"/>
    </source>
</evidence>
<reference evidence="4 5" key="1">
    <citation type="submission" date="2020-10" db="EMBL/GenBank/DDBJ databases">
        <title>Wide distribution of Phycisphaera-like planctomycetes from WD2101 soil group in peatlands and genome analysis of the first cultivated representative.</title>
        <authorList>
            <person name="Dedysh S.N."/>
            <person name="Beletsky A.V."/>
            <person name="Ivanova A."/>
            <person name="Kulichevskaya I.S."/>
            <person name="Suzina N.E."/>
            <person name="Philippov D.A."/>
            <person name="Rakitin A.L."/>
            <person name="Mardanov A.V."/>
            <person name="Ravin N.V."/>
        </authorList>
    </citation>
    <scope>NUCLEOTIDE SEQUENCE [LARGE SCALE GENOMIC DNA]</scope>
    <source>
        <strain evidence="4 5">M1803</strain>
    </source>
</reference>
<dbReference type="PIRSF" id="PIRSF036540">
    <property type="entry name" value="UCP036540_AIR"/>
    <property type="match status" value="1"/>
</dbReference>
<keyword evidence="1" id="KW-0784">Thiamine biosynthesis</keyword>
<dbReference type="Proteomes" id="UP000593765">
    <property type="component" value="Chromosome"/>
</dbReference>
<dbReference type="KEGG" id="hbs:IPV69_26400"/>
<dbReference type="Gene3D" id="3.90.650.10">
    <property type="entry name" value="PurM-like C-terminal domain"/>
    <property type="match status" value="1"/>
</dbReference>
<dbReference type="InterPro" id="IPR016188">
    <property type="entry name" value="PurM-like_N"/>
</dbReference>
<dbReference type="RefSeq" id="WP_206292730.1">
    <property type="nucleotide sequence ID" value="NZ_CP063458.1"/>
</dbReference>
<dbReference type="InterPro" id="IPR011413">
    <property type="entry name" value="UCP036540_AIR"/>
</dbReference>
<dbReference type="PANTHER" id="PTHR30270">
    <property type="entry name" value="THIAMINE-MONOPHOSPHATE KINASE"/>
    <property type="match status" value="1"/>
</dbReference>
<sequence>MNLPQLNAYLQGLRGVGHKLDIQKVAPAIGTSAVPVGDDCAAIPDGDGYLLFAIEGLLDEFVAAEPWFAGYCSVMVNVSDICAMGGRPTAVVDAIWAASAEKAGPIWDGMHTAATKYGVPIVGGHTNHRSAGDHLAVAIVGRARKLLTSFDARPGDALVVAIDLRGEWYGPYPYWNASTTVPGDRLRGDLELLPMIAEAGLAVAAKDISMGGVVGTTTMLAECSGVGVTIDVSRIPMAEGALREKWLSAFPSFGFVLAVPQASVAAVVDRFSGRGIAAAAVGTFDDSRTVRLADGAGPSELFWDLRRKPFIGFGPAA</sequence>
<proteinExistence type="predicted"/>
<dbReference type="InterPro" id="IPR036676">
    <property type="entry name" value="PurM-like_C_sf"/>
</dbReference>
<evidence type="ECO:0000259" key="3">
    <source>
        <dbReference type="Pfam" id="PF02769"/>
    </source>
</evidence>
<feature type="domain" description="PurM-like C-terminal" evidence="3">
    <location>
        <begin position="193"/>
        <end position="292"/>
    </location>
</feature>
<dbReference type="NCBIfam" id="TIGR04049">
    <property type="entry name" value="AIR_rel_sll0787"/>
    <property type="match status" value="1"/>
</dbReference>
<dbReference type="InterPro" id="IPR006283">
    <property type="entry name" value="ThiL-like"/>
</dbReference>
<keyword evidence="5" id="KW-1185">Reference proteome</keyword>
<evidence type="ECO:0000256" key="1">
    <source>
        <dbReference type="ARBA" id="ARBA00022977"/>
    </source>
</evidence>
<dbReference type="Pfam" id="PF02769">
    <property type="entry name" value="AIRS_C"/>
    <property type="match status" value="1"/>
</dbReference>
<protein>
    <submittedName>
        <fullName evidence="4">Sll0787 family AIR synthase-like protein</fullName>
    </submittedName>
</protein>
<dbReference type="AlphaFoldDB" id="A0A7M2WVU8"/>
<dbReference type="CDD" id="cd02192">
    <property type="entry name" value="PurM-like3"/>
    <property type="match status" value="1"/>
</dbReference>
<dbReference type="InterPro" id="IPR010918">
    <property type="entry name" value="PurM-like_C_dom"/>
</dbReference>
<dbReference type="GO" id="GO:0009228">
    <property type="term" value="P:thiamine biosynthetic process"/>
    <property type="evidence" value="ECO:0007669"/>
    <property type="project" value="UniProtKB-KW"/>
</dbReference>
<evidence type="ECO:0000259" key="2">
    <source>
        <dbReference type="Pfam" id="PF00586"/>
    </source>
</evidence>
<dbReference type="EMBL" id="CP063458">
    <property type="protein sequence ID" value="QOV89677.1"/>
    <property type="molecule type" value="Genomic_DNA"/>
</dbReference>
<evidence type="ECO:0000313" key="5">
    <source>
        <dbReference type="Proteomes" id="UP000593765"/>
    </source>
</evidence>